<evidence type="ECO:0000256" key="9">
    <source>
        <dbReference type="ARBA" id="ARBA00023136"/>
    </source>
</evidence>
<feature type="domain" description="FAD-binding FR-type" evidence="13">
    <location>
        <begin position="274"/>
        <end position="519"/>
    </location>
</feature>
<evidence type="ECO:0000256" key="7">
    <source>
        <dbReference type="ARBA" id="ARBA00022989"/>
    </source>
</evidence>
<comment type="caution">
    <text evidence="10">Lacks conserved residue(s) required for the propagation of feature annotation.</text>
</comment>
<keyword evidence="6 10" id="KW-0521">NADP</keyword>
<dbReference type="EnsemblPlants" id="Pp3c14_22890V3.1">
    <property type="protein sequence ID" value="PAC:32962194.CDS.1"/>
    <property type="gene ID" value="Pp3c14_22890"/>
</dbReference>
<proteinExistence type="inferred from homology"/>
<organism evidence="14">
    <name type="scientific">Physcomitrium patens</name>
    <name type="common">Spreading-leaved earth moss</name>
    <name type="synonym">Physcomitrella patens</name>
    <dbReference type="NCBI Taxonomy" id="3218"/>
    <lineage>
        <taxon>Eukaryota</taxon>
        <taxon>Viridiplantae</taxon>
        <taxon>Streptophyta</taxon>
        <taxon>Embryophyta</taxon>
        <taxon>Bryophyta</taxon>
        <taxon>Bryophytina</taxon>
        <taxon>Bryopsida</taxon>
        <taxon>Funariidae</taxon>
        <taxon>Funariales</taxon>
        <taxon>Funariaceae</taxon>
        <taxon>Physcomitrium</taxon>
    </lineage>
</organism>
<dbReference type="Proteomes" id="UP000006727">
    <property type="component" value="Chromosome 14"/>
</dbReference>
<keyword evidence="4 10" id="KW-0256">Endoplasmic reticulum</keyword>
<evidence type="ECO:0000256" key="3">
    <source>
        <dbReference type="ARBA" id="ARBA00022692"/>
    </source>
</evidence>
<evidence type="ECO:0000313" key="14">
    <source>
        <dbReference type="EMBL" id="PNR41508.1"/>
    </source>
</evidence>
<dbReference type="SUPFAM" id="SSF52343">
    <property type="entry name" value="Ferredoxin reductase-like, C-terminal NADP-linked domain"/>
    <property type="match status" value="1"/>
</dbReference>
<comment type="similarity">
    <text evidence="10">Belongs to the NADPH--cytochrome P450 reductase family.</text>
</comment>
<sequence>MALIAVSISVMPPFFSIFEIWACVLLFATVGFFLYRQQGSKGAEPQPLQAKKVEEIEELPEDTIQNHVSVFFGTQTGTAEGFAKALAEEAQSRYGDSVEFKVLDLEEYGADDDQYAAKLKRERIAFFAVATYGDGEPTDNAARFHKWLVDSSEDNDFKLKGMKFGVFGLGNRQYEHFNKVAVQIDEALEKYGGERLVQVGLGDDNDCIEDDFAAWKLKLWPALDEILGTGQTTPTATYTAAVAEYRLVTYEAGTEVHEESYEARKNGQGVFDVSHPCKAEVAVVKELHTALSDRSCTHFEFDIANTGITYETGDHVGVFVENSSEDVEEAARLLGVDRDMIFSLHVDAKAASNLPQPFPGPLTVDTALRRYADLLNPPRKAILSILAAYAQDPEEAERLKFLASVDGKDEYAQWVVASQRSLLEILAAFPSAKVPLGVFFAGVAPRLMPRFYSISSSPAIHPTRIHVTCALVYGKSPTGRIHRGVCSTWMKNANSIEKSGPKNCSSAPIFVRKSSFRLPADPATPIVMVGPGTGLAPFRGFLQERDALQKSGATLGPAKLFFGCRSSDKDFIYEDELNDYVKNGITEIVVAFSRQNSQKEYVQDKMQQHASDIWRLLSADGYLYVCGDAKGMARDVHRVVHSIVQQEDGVDSSKAEEIVKQLQQDGRYQRDVW</sequence>
<evidence type="ECO:0000256" key="6">
    <source>
        <dbReference type="ARBA" id="ARBA00022857"/>
    </source>
</evidence>
<feature type="binding site" evidence="10">
    <location>
        <begin position="130"/>
        <end position="133"/>
    </location>
    <ligand>
        <name>FMN</name>
        <dbReference type="ChEBI" id="CHEBI:58210"/>
    </ligand>
</feature>
<evidence type="ECO:0000259" key="12">
    <source>
        <dbReference type="PROSITE" id="PS50902"/>
    </source>
</evidence>
<dbReference type="PANTHER" id="PTHR19384">
    <property type="entry name" value="NITRIC OXIDE SYNTHASE-RELATED"/>
    <property type="match status" value="1"/>
</dbReference>
<keyword evidence="8 10" id="KW-0560">Oxidoreductase</keyword>
<dbReference type="Gene3D" id="3.40.50.80">
    <property type="entry name" value="Nucleotide-binding domain of ferredoxin-NADP reductase (FNR) module"/>
    <property type="match status" value="1"/>
</dbReference>
<keyword evidence="1 10" id="KW-0285">Flavoprotein</keyword>
<feature type="binding site" evidence="10">
    <location>
        <begin position="599"/>
        <end position="603"/>
    </location>
    <ligand>
        <name>NADP(+)</name>
        <dbReference type="ChEBI" id="CHEBI:58349"/>
    </ligand>
</feature>
<dbReference type="GO" id="GO:0005829">
    <property type="term" value="C:cytosol"/>
    <property type="evidence" value="ECO:0000318"/>
    <property type="project" value="GO_Central"/>
</dbReference>
<dbReference type="PANTHER" id="PTHR19384:SF17">
    <property type="entry name" value="NADPH--CYTOCHROME P450 REDUCTASE"/>
    <property type="match status" value="1"/>
</dbReference>
<dbReference type="InterPro" id="IPR029039">
    <property type="entry name" value="Flavoprotein-like_sf"/>
</dbReference>
<dbReference type="STRING" id="3218.A0A2K1JIY6"/>
<dbReference type="SUPFAM" id="SSF52218">
    <property type="entry name" value="Flavoproteins"/>
    <property type="match status" value="1"/>
</dbReference>
<feature type="binding site" evidence="10">
    <location>
        <begin position="169"/>
        <end position="178"/>
    </location>
    <ligand>
        <name>FMN</name>
        <dbReference type="ChEBI" id="CHEBI:58210"/>
    </ligand>
</feature>
<dbReference type="GO" id="GO:0003958">
    <property type="term" value="F:NADPH-hemoprotein reductase activity"/>
    <property type="evidence" value="ECO:0000318"/>
    <property type="project" value="GO_Central"/>
</dbReference>
<dbReference type="InterPro" id="IPR023173">
    <property type="entry name" value="NADPH_Cyt_P450_Rdtase_alpha"/>
</dbReference>
<dbReference type="AlphaFoldDB" id="A0A2K1JIY6"/>
<feature type="binding site" evidence="10">
    <location>
        <begin position="74"/>
        <end position="79"/>
    </location>
    <ligand>
        <name>FMN</name>
        <dbReference type="ChEBI" id="CHEBI:58210"/>
    </ligand>
</feature>
<reference evidence="15" key="3">
    <citation type="submission" date="2020-12" db="UniProtKB">
        <authorList>
            <consortium name="EnsemblPlants"/>
        </authorList>
    </citation>
    <scope>IDENTIFICATION</scope>
</reference>
<name>A0A2K1JIY6_PHYPA</name>
<dbReference type="InterPro" id="IPR001433">
    <property type="entry name" value="OxRdtase_FAD/NAD-bd"/>
</dbReference>
<dbReference type="GO" id="GO:0050660">
    <property type="term" value="F:flavin adenine dinucleotide binding"/>
    <property type="evidence" value="ECO:0000318"/>
    <property type="project" value="GO_Central"/>
</dbReference>
<comment type="similarity">
    <text evidence="10 11">In the C-terminal section; belongs to the flavoprotein pyridine nucleotide cytochrome reductase family.</text>
</comment>
<feature type="binding site" evidence="10">
    <location>
        <position position="294"/>
    </location>
    <ligand>
        <name>NADP(+)</name>
        <dbReference type="ChEBI" id="CHEBI:58349"/>
    </ligand>
</feature>
<dbReference type="GO" id="GO:0005789">
    <property type="term" value="C:endoplasmic reticulum membrane"/>
    <property type="evidence" value="ECO:0007669"/>
    <property type="project" value="UniProtKB-SubCell"/>
</dbReference>
<feature type="binding site" evidence="10">
    <location>
        <begin position="484"/>
        <end position="487"/>
    </location>
    <ligand>
        <name>FAD</name>
        <dbReference type="ChEBI" id="CHEBI:57692"/>
    </ligand>
</feature>
<dbReference type="GO" id="GO:0010181">
    <property type="term" value="F:FMN binding"/>
    <property type="evidence" value="ECO:0000318"/>
    <property type="project" value="GO_Central"/>
</dbReference>
<dbReference type="Pfam" id="PF00667">
    <property type="entry name" value="FAD_binding_1"/>
    <property type="match status" value="1"/>
</dbReference>
<dbReference type="InterPro" id="IPR003097">
    <property type="entry name" value="CysJ-like_FAD-binding"/>
</dbReference>
<dbReference type="PIRSF" id="PIRSF000208">
    <property type="entry name" value="P450R"/>
    <property type="match status" value="1"/>
</dbReference>
<evidence type="ECO:0000256" key="5">
    <source>
        <dbReference type="ARBA" id="ARBA00022827"/>
    </source>
</evidence>
<reference evidence="14 16" key="1">
    <citation type="journal article" date="2008" name="Science">
        <title>The Physcomitrella genome reveals evolutionary insights into the conquest of land by plants.</title>
        <authorList>
            <person name="Rensing S."/>
            <person name="Lang D."/>
            <person name="Zimmer A."/>
            <person name="Terry A."/>
            <person name="Salamov A."/>
            <person name="Shapiro H."/>
            <person name="Nishiyama T."/>
            <person name="Perroud P.-F."/>
            <person name="Lindquist E."/>
            <person name="Kamisugi Y."/>
            <person name="Tanahashi T."/>
            <person name="Sakakibara K."/>
            <person name="Fujita T."/>
            <person name="Oishi K."/>
            <person name="Shin-I T."/>
            <person name="Kuroki Y."/>
            <person name="Toyoda A."/>
            <person name="Suzuki Y."/>
            <person name="Hashimoto A."/>
            <person name="Yamaguchi K."/>
            <person name="Sugano A."/>
            <person name="Kohara Y."/>
            <person name="Fujiyama A."/>
            <person name="Anterola A."/>
            <person name="Aoki S."/>
            <person name="Ashton N."/>
            <person name="Barbazuk W.B."/>
            <person name="Barker E."/>
            <person name="Bennetzen J."/>
            <person name="Bezanilla M."/>
            <person name="Blankenship R."/>
            <person name="Cho S.H."/>
            <person name="Dutcher S."/>
            <person name="Estelle M."/>
            <person name="Fawcett J.A."/>
            <person name="Gundlach H."/>
            <person name="Hanada K."/>
            <person name="Heyl A."/>
            <person name="Hicks K.A."/>
            <person name="Hugh J."/>
            <person name="Lohr M."/>
            <person name="Mayer K."/>
            <person name="Melkozernov A."/>
            <person name="Murata T."/>
            <person name="Nelson D."/>
            <person name="Pils B."/>
            <person name="Prigge M."/>
            <person name="Reiss B."/>
            <person name="Renner T."/>
            <person name="Rombauts S."/>
            <person name="Rushton P."/>
            <person name="Sanderfoot A."/>
            <person name="Schween G."/>
            <person name="Shiu S.-H."/>
            <person name="Stueber K."/>
            <person name="Theodoulou F.L."/>
            <person name="Tu H."/>
            <person name="Van de Peer Y."/>
            <person name="Verrier P.J."/>
            <person name="Waters E."/>
            <person name="Wood A."/>
            <person name="Yang L."/>
            <person name="Cove D."/>
            <person name="Cuming A."/>
            <person name="Hasebe M."/>
            <person name="Lucas S."/>
            <person name="Mishler D.B."/>
            <person name="Reski R."/>
            <person name="Grigoriev I."/>
            <person name="Quatrano R.S."/>
            <person name="Boore J.L."/>
        </authorList>
    </citation>
    <scope>NUCLEOTIDE SEQUENCE [LARGE SCALE GENOMIC DNA]</scope>
    <source>
        <strain evidence="15 16">cv. Gransden 2004</strain>
    </source>
</reference>
<feature type="binding site" evidence="10">
    <location>
        <begin position="593"/>
        <end position="594"/>
    </location>
    <ligand>
        <name>NADP(+)</name>
        <dbReference type="ChEBI" id="CHEBI:58349"/>
    </ligand>
</feature>
<dbReference type="RefSeq" id="XP_024395468.1">
    <property type="nucleotide sequence ID" value="XM_024539700.2"/>
</dbReference>
<dbReference type="OrthoDB" id="1856718at2759"/>
<dbReference type="Pfam" id="PF00175">
    <property type="entry name" value="NAD_binding_1"/>
    <property type="match status" value="1"/>
</dbReference>
<evidence type="ECO:0000256" key="4">
    <source>
        <dbReference type="ARBA" id="ARBA00022824"/>
    </source>
</evidence>
<gene>
    <name evidence="15" type="primary">LOC112291798</name>
    <name evidence="14" type="ORF">PHYPA_018911</name>
</gene>
<dbReference type="PROSITE" id="PS51384">
    <property type="entry name" value="FAD_FR"/>
    <property type="match status" value="1"/>
</dbReference>
<dbReference type="HAMAP" id="MF_03212">
    <property type="entry name" value="NCPR"/>
    <property type="match status" value="1"/>
</dbReference>
<dbReference type="EMBL" id="ABEU02000014">
    <property type="protein sequence ID" value="PNR41508.1"/>
    <property type="molecule type" value="Genomic_DNA"/>
</dbReference>
<dbReference type="InterPro" id="IPR017927">
    <property type="entry name" value="FAD-bd_FR_type"/>
</dbReference>
<evidence type="ECO:0000256" key="2">
    <source>
        <dbReference type="ARBA" id="ARBA00022643"/>
    </source>
</evidence>
<feature type="binding site" evidence="10">
    <location>
        <begin position="450"/>
        <end position="453"/>
    </location>
    <ligand>
        <name>FAD</name>
        <dbReference type="ChEBI" id="CHEBI:57692"/>
    </ligand>
</feature>
<comment type="catalytic activity">
    <reaction evidence="10 11">
        <text>2 oxidized [cytochrome P450] + NADPH = 2 reduced [cytochrome P450] + NADP(+) + H(+)</text>
        <dbReference type="Rhea" id="RHEA:24040"/>
        <dbReference type="Rhea" id="RHEA-COMP:14627"/>
        <dbReference type="Rhea" id="RHEA-COMP:14628"/>
        <dbReference type="ChEBI" id="CHEBI:15378"/>
        <dbReference type="ChEBI" id="CHEBI:55376"/>
        <dbReference type="ChEBI" id="CHEBI:57783"/>
        <dbReference type="ChEBI" id="CHEBI:58349"/>
        <dbReference type="ChEBI" id="CHEBI:60344"/>
        <dbReference type="EC" id="1.6.2.4"/>
    </reaction>
</comment>
<dbReference type="Gene3D" id="1.20.990.10">
    <property type="entry name" value="NADPH-cytochrome p450 Reductase, Chain A, domain 3"/>
    <property type="match status" value="1"/>
</dbReference>
<dbReference type="GeneID" id="112291798"/>
<evidence type="ECO:0000256" key="11">
    <source>
        <dbReference type="PIRNR" id="PIRNR000208"/>
    </source>
</evidence>
<keyword evidence="5 10" id="KW-0274">FAD</keyword>
<keyword evidence="9 10" id="KW-0472">Membrane</keyword>
<keyword evidence="2 10" id="KW-0288">FMN</keyword>
<dbReference type="PRINTS" id="PR00369">
    <property type="entry name" value="FLAVODOXIN"/>
</dbReference>
<accession>A0A2K1JIY6</accession>
<feature type="binding site" evidence="10">
    <location>
        <position position="673"/>
    </location>
    <ligand>
        <name>FAD</name>
        <dbReference type="ChEBI" id="CHEBI:57692"/>
    </ligand>
</feature>
<dbReference type="InterPro" id="IPR017938">
    <property type="entry name" value="Riboflavin_synthase-like_b-brl"/>
</dbReference>
<dbReference type="Gramene" id="Pp3c14_22890V3.2">
    <property type="protein sequence ID" value="PAC:32962195.CDS.1"/>
    <property type="gene ID" value="Pp3c14_22890"/>
</dbReference>
<evidence type="ECO:0000256" key="8">
    <source>
        <dbReference type="ARBA" id="ARBA00023002"/>
    </source>
</evidence>
<feature type="binding site" evidence="10">
    <location>
        <position position="204"/>
    </location>
    <ligand>
        <name>FMN</name>
        <dbReference type="ChEBI" id="CHEBI:58210"/>
    </ligand>
</feature>
<dbReference type="SUPFAM" id="SSF63380">
    <property type="entry name" value="Riboflavin synthase domain-like"/>
    <property type="match status" value="1"/>
</dbReference>
<keyword evidence="16" id="KW-1185">Reference proteome</keyword>
<dbReference type="PaxDb" id="3218-PP1S34_443V6.1"/>
<dbReference type="Pfam" id="PF00258">
    <property type="entry name" value="Flavodoxin_1"/>
    <property type="match status" value="1"/>
</dbReference>
<evidence type="ECO:0000256" key="1">
    <source>
        <dbReference type="ARBA" id="ARBA00022630"/>
    </source>
</evidence>
<dbReference type="KEGG" id="ppp:112291798"/>
<dbReference type="GO" id="GO:0050661">
    <property type="term" value="F:NADP binding"/>
    <property type="evidence" value="ECO:0007669"/>
    <property type="project" value="UniProtKB-UniRule"/>
</dbReference>
<dbReference type="InterPro" id="IPR001709">
    <property type="entry name" value="Flavoprot_Pyr_Nucl_cyt_Rdtase"/>
</dbReference>
<feature type="binding site" evidence="10">
    <location>
        <position position="533"/>
    </location>
    <ligand>
        <name>NADP(+)</name>
        <dbReference type="ChEBI" id="CHEBI:58349"/>
    </ligand>
</feature>
<dbReference type="FunCoup" id="A0A2K1JIY6">
    <property type="interactions" value="4338"/>
</dbReference>
<comment type="cofactor">
    <cofactor evidence="10">
        <name>FMN</name>
        <dbReference type="ChEBI" id="CHEBI:58210"/>
    </cofactor>
    <text evidence="10">Binds 1 FMN per monomer.</text>
</comment>
<dbReference type="CDD" id="cd06204">
    <property type="entry name" value="CYPOR"/>
    <property type="match status" value="1"/>
</dbReference>
<evidence type="ECO:0000259" key="13">
    <source>
        <dbReference type="PROSITE" id="PS51384"/>
    </source>
</evidence>
<reference evidence="14 16" key="2">
    <citation type="journal article" date="2018" name="Plant J.">
        <title>The Physcomitrella patens chromosome-scale assembly reveals moss genome structure and evolution.</title>
        <authorList>
            <person name="Lang D."/>
            <person name="Ullrich K.K."/>
            <person name="Murat F."/>
            <person name="Fuchs J."/>
            <person name="Jenkins J."/>
            <person name="Haas F.B."/>
            <person name="Piednoel M."/>
            <person name="Gundlach H."/>
            <person name="Van Bel M."/>
            <person name="Meyberg R."/>
            <person name="Vives C."/>
            <person name="Morata J."/>
            <person name="Symeonidi A."/>
            <person name="Hiss M."/>
            <person name="Muchero W."/>
            <person name="Kamisugi Y."/>
            <person name="Saleh O."/>
            <person name="Blanc G."/>
            <person name="Decker E.L."/>
            <person name="van Gessel N."/>
            <person name="Grimwood J."/>
            <person name="Hayes R.D."/>
            <person name="Graham S.W."/>
            <person name="Gunter L.E."/>
            <person name="McDaniel S.F."/>
            <person name="Hoernstein S.N.W."/>
            <person name="Larsson A."/>
            <person name="Li F.W."/>
            <person name="Perroud P.F."/>
            <person name="Phillips J."/>
            <person name="Ranjan P."/>
            <person name="Rokshar D.S."/>
            <person name="Rothfels C.J."/>
            <person name="Schneider L."/>
            <person name="Shu S."/>
            <person name="Stevenson D.W."/>
            <person name="Thummler F."/>
            <person name="Tillich M."/>
            <person name="Villarreal Aguilar J.C."/>
            <person name="Widiez T."/>
            <person name="Wong G.K."/>
            <person name="Wymore A."/>
            <person name="Zhang Y."/>
            <person name="Zimmer A.D."/>
            <person name="Quatrano R.S."/>
            <person name="Mayer K.F.X."/>
            <person name="Goodstein D."/>
            <person name="Casacuberta J.M."/>
            <person name="Vandepoele K."/>
            <person name="Reski R."/>
            <person name="Cuming A.C."/>
            <person name="Tuskan G.A."/>
            <person name="Maumus F."/>
            <person name="Salse J."/>
            <person name="Schmutz J."/>
            <person name="Rensing S.A."/>
        </authorList>
    </citation>
    <scope>NUCLEOTIDE SEQUENCE [LARGE SCALE GENOMIC DNA]</scope>
    <source>
        <strain evidence="15 16">cv. Gransden 2004</strain>
    </source>
</reference>
<keyword evidence="3 10" id="KW-0812">Transmembrane</keyword>
<feature type="binding site" evidence="10">
    <location>
        <begin position="468"/>
        <end position="470"/>
    </location>
    <ligand>
        <name>FAD</name>
        <dbReference type="ChEBI" id="CHEBI:57692"/>
    </ligand>
</feature>
<dbReference type="InterPro" id="IPR008254">
    <property type="entry name" value="Flavodoxin/NO_synth"/>
</dbReference>
<dbReference type="EnsemblPlants" id="Pp3c14_22890V3.2">
    <property type="protein sequence ID" value="PAC:32962195.CDS.1"/>
    <property type="gene ID" value="Pp3c14_22890"/>
</dbReference>
<dbReference type="PROSITE" id="PS50902">
    <property type="entry name" value="FLAVODOXIN_LIKE"/>
    <property type="match status" value="1"/>
</dbReference>
<protein>
    <recommendedName>
        <fullName evidence="10 11">NADPH--cytochrome P450 reductase</fullName>
        <shortName evidence="10">CPR</shortName>
        <shortName evidence="10">P450R</shortName>
        <ecNumber evidence="10 11">1.6.2.4</ecNumber>
    </recommendedName>
</protein>
<dbReference type="FunFam" id="3.40.50.80:FF:000001">
    <property type="entry name" value="NADPH--cytochrome P450 reductase 1"/>
    <property type="match status" value="1"/>
</dbReference>
<dbReference type="Gramene" id="Pp3c14_22890V3.1">
    <property type="protein sequence ID" value="PAC:32962194.CDS.1"/>
    <property type="gene ID" value="Pp3c14_22890"/>
</dbReference>
<evidence type="ECO:0000313" key="16">
    <source>
        <dbReference type="Proteomes" id="UP000006727"/>
    </source>
</evidence>
<feature type="transmembrane region" description="Helical" evidence="10">
    <location>
        <begin position="14"/>
        <end position="35"/>
    </location>
</feature>
<dbReference type="InterPro" id="IPR023208">
    <property type="entry name" value="P450R"/>
</dbReference>
<feature type="binding site" evidence="10">
    <location>
        <position position="635"/>
    </location>
    <ligand>
        <name>NADP(+)</name>
        <dbReference type="ChEBI" id="CHEBI:58349"/>
    </ligand>
</feature>
<dbReference type="Gene3D" id="3.40.50.360">
    <property type="match status" value="1"/>
</dbReference>
<comment type="function">
    <text evidence="10">This enzyme is required for electron transfer from NADP to cytochrome P450 in microsomes. It can also provide electron transfer to heme oxygenase and cytochrome B5.</text>
</comment>
<evidence type="ECO:0000313" key="15">
    <source>
        <dbReference type="EnsemblPlants" id="PAC:32962194.CDS.1"/>
    </source>
</evidence>
<dbReference type="Gene3D" id="2.40.30.10">
    <property type="entry name" value="Translation factors"/>
    <property type="match status" value="1"/>
</dbReference>
<comment type="similarity">
    <text evidence="10">In the N-terminal section; belongs to the flavodoxin family.</text>
</comment>
<dbReference type="OMA" id="FWEGIND"/>
<dbReference type="InterPro" id="IPR001094">
    <property type="entry name" value="Flavdoxin-like"/>
</dbReference>
<keyword evidence="7 10" id="KW-1133">Transmembrane helix</keyword>
<comment type="subcellular location">
    <subcellularLocation>
        <location evidence="10">Endoplasmic reticulum membrane</location>
        <topology evidence="10">Single-pass membrane protein</topology>
        <orientation evidence="10">Cytoplasmic side</orientation>
    </subcellularLocation>
</comment>
<dbReference type="InterPro" id="IPR039261">
    <property type="entry name" value="FNR_nucleotide-bd"/>
</dbReference>
<dbReference type="PRINTS" id="PR00371">
    <property type="entry name" value="FPNCR"/>
</dbReference>
<comment type="cofactor">
    <cofactor evidence="10">
        <name>FAD</name>
        <dbReference type="ChEBI" id="CHEBI:57692"/>
    </cofactor>
    <text evidence="10">Binds 1 FAD per monomer.</text>
</comment>
<feature type="domain" description="Flavodoxin-like" evidence="12">
    <location>
        <begin position="68"/>
        <end position="220"/>
    </location>
</feature>
<dbReference type="EC" id="1.6.2.4" evidence="10 11"/>
<evidence type="ECO:0000256" key="10">
    <source>
        <dbReference type="HAMAP-Rule" id="MF_03212"/>
    </source>
</evidence>